<keyword evidence="2" id="KW-1185">Reference proteome</keyword>
<protein>
    <submittedName>
        <fullName evidence="1">Uncharacterized protein</fullName>
    </submittedName>
</protein>
<evidence type="ECO:0000313" key="1">
    <source>
        <dbReference type="EMBL" id="MBC3906222.1"/>
    </source>
</evidence>
<reference evidence="1 2" key="1">
    <citation type="submission" date="2020-08" db="EMBL/GenBank/DDBJ databases">
        <title>Novel species isolated from subtropical streams in China.</title>
        <authorList>
            <person name="Lu H."/>
        </authorList>
    </citation>
    <scope>NUCLEOTIDE SEQUENCE [LARGE SCALE GENOMIC DNA]</scope>
    <source>
        <strain evidence="1 2">NL8W</strain>
    </source>
</reference>
<sequence length="157" mass="17852">MMASSKRTKKVRKPWNPDNALLKTQPWRIKALFDPLLAIVDQLECDGTADIQNDGTAVFKDVVDGYWYESYTAIMGVVDVFEIHEKRAGVVIDMEPLRRLASKLKNDVDILLCDTEDCRACFNRMHSATLRMTVGYASGLIRDTQIQEQVERLKEAA</sequence>
<organism evidence="1 2">
    <name type="scientific">Undibacterium umbellatum</name>
    <dbReference type="NCBI Taxonomy" id="2762300"/>
    <lineage>
        <taxon>Bacteria</taxon>
        <taxon>Pseudomonadati</taxon>
        <taxon>Pseudomonadota</taxon>
        <taxon>Betaproteobacteria</taxon>
        <taxon>Burkholderiales</taxon>
        <taxon>Oxalobacteraceae</taxon>
        <taxon>Undibacterium</taxon>
    </lineage>
</organism>
<comment type="caution">
    <text evidence="1">The sequence shown here is derived from an EMBL/GenBank/DDBJ whole genome shotgun (WGS) entry which is preliminary data.</text>
</comment>
<dbReference type="RefSeq" id="WP_222616363.1">
    <property type="nucleotide sequence ID" value="NZ_JACOFX010000001.1"/>
</dbReference>
<dbReference type="Proteomes" id="UP000646911">
    <property type="component" value="Unassembled WGS sequence"/>
</dbReference>
<proteinExistence type="predicted"/>
<accession>A0ABR6Z3B8</accession>
<evidence type="ECO:0000313" key="2">
    <source>
        <dbReference type="Proteomes" id="UP000646911"/>
    </source>
</evidence>
<dbReference type="EMBL" id="JACOFX010000001">
    <property type="protein sequence ID" value="MBC3906222.1"/>
    <property type="molecule type" value="Genomic_DNA"/>
</dbReference>
<gene>
    <name evidence="1" type="ORF">H8L47_01440</name>
</gene>
<name>A0ABR6Z3B8_9BURK</name>